<evidence type="ECO:0000313" key="2">
    <source>
        <dbReference type="Proteomes" id="UP000188268"/>
    </source>
</evidence>
<sequence>MAPTTIQVQHRSALFSGYPG</sequence>
<keyword evidence="2" id="KW-1185">Reference proteome</keyword>
<evidence type="ECO:0000313" key="1">
    <source>
        <dbReference type="EMBL" id="OMO80992.1"/>
    </source>
</evidence>
<protein>
    <submittedName>
        <fullName evidence="1">Uncharacterized protein</fullName>
    </submittedName>
</protein>
<dbReference type="EMBL" id="AWWV01010232">
    <property type="protein sequence ID" value="OMO80992.1"/>
    <property type="molecule type" value="Genomic_DNA"/>
</dbReference>
<dbReference type="AlphaFoldDB" id="A0A1R3IEH8"/>
<gene>
    <name evidence="1" type="ORF">CCACVL1_12675</name>
</gene>
<comment type="caution">
    <text evidence="1">The sequence shown here is derived from an EMBL/GenBank/DDBJ whole genome shotgun (WGS) entry which is preliminary data.</text>
</comment>
<dbReference type="Gramene" id="OMO80992">
    <property type="protein sequence ID" value="OMO80992"/>
    <property type="gene ID" value="CCACVL1_12675"/>
</dbReference>
<dbReference type="Proteomes" id="UP000188268">
    <property type="component" value="Unassembled WGS sequence"/>
</dbReference>
<proteinExistence type="predicted"/>
<reference evidence="1 2" key="1">
    <citation type="submission" date="2013-09" db="EMBL/GenBank/DDBJ databases">
        <title>Corchorus capsularis genome sequencing.</title>
        <authorList>
            <person name="Alam M."/>
            <person name="Haque M.S."/>
            <person name="Islam M.S."/>
            <person name="Emdad E.M."/>
            <person name="Islam M.M."/>
            <person name="Ahmed B."/>
            <person name="Halim A."/>
            <person name="Hossen Q.M.M."/>
            <person name="Hossain M.Z."/>
            <person name="Ahmed R."/>
            <person name="Khan M.M."/>
            <person name="Islam R."/>
            <person name="Rashid M.M."/>
            <person name="Khan S.A."/>
            <person name="Rahman M.S."/>
            <person name="Alam M."/>
        </authorList>
    </citation>
    <scope>NUCLEOTIDE SEQUENCE [LARGE SCALE GENOMIC DNA]</scope>
    <source>
        <strain evidence="2">cv. CVL-1</strain>
        <tissue evidence="1">Whole seedling</tissue>
    </source>
</reference>
<name>A0A1R3IEH8_COCAP</name>
<organism evidence="1 2">
    <name type="scientific">Corchorus capsularis</name>
    <name type="common">Jute</name>
    <dbReference type="NCBI Taxonomy" id="210143"/>
    <lineage>
        <taxon>Eukaryota</taxon>
        <taxon>Viridiplantae</taxon>
        <taxon>Streptophyta</taxon>
        <taxon>Embryophyta</taxon>
        <taxon>Tracheophyta</taxon>
        <taxon>Spermatophyta</taxon>
        <taxon>Magnoliopsida</taxon>
        <taxon>eudicotyledons</taxon>
        <taxon>Gunneridae</taxon>
        <taxon>Pentapetalae</taxon>
        <taxon>rosids</taxon>
        <taxon>malvids</taxon>
        <taxon>Malvales</taxon>
        <taxon>Malvaceae</taxon>
        <taxon>Grewioideae</taxon>
        <taxon>Apeibeae</taxon>
        <taxon>Corchorus</taxon>
    </lineage>
</organism>
<accession>A0A1R3IEH8</accession>